<gene>
    <name evidence="2" type="ORF">JN10_0165</name>
</gene>
<dbReference type="InterPro" id="IPR037401">
    <property type="entry name" value="SnoaL-like"/>
</dbReference>
<dbReference type="AlphaFoldDB" id="A0A562USF8"/>
<dbReference type="Proteomes" id="UP000320547">
    <property type="component" value="Unassembled WGS sequence"/>
</dbReference>
<dbReference type="RefSeq" id="WP_169816538.1">
    <property type="nucleotide sequence ID" value="NZ_CP015963.1"/>
</dbReference>
<dbReference type="SUPFAM" id="SSF54427">
    <property type="entry name" value="NTF2-like"/>
    <property type="match status" value="1"/>
</dbReference>
<evidence type="ECO:0000259" key="1">
    <source>
        <dbReference type="Pfam" id="PF13577"/>
    </source>
</evidence>
<keyword evidence="3" id="KW-1185">Reference proteome</keyword>
<evidence type="ECO:0000313" key="2">
    <source>
        <dbReference type="EMBL" id="TWJ08553.1"/>
    </source>
</evidence>
<proteinExistence type="predicted"/>
<dbReference type="EMBL" id="VLLK01000001">
    <property type="protein sequence ID" value="TWJ08553.1"/>
    <property type="molecule type" value="Genomic_DNA"/>
</dbReference>
<dbReference type="Pfam" id="PF13577">
    <property type="entry name" value="SnoaL_4"/>
    <property type="match status" value="1"/>
</dbReference>
<reference evidence="2 3" key="1">
    <citation type="submission" date="2019-07" db="EMBL/GenBank/DDBJ databases">
        <title>Genomic Encyclopedia of Archaeal and Bacterial Type Strains, Phase II (KMG-II): from individual species to whole genera.</title>
        <authorList>
            <person name="Goeker M."/>
        </authorList>
    </citation>
    <scope>NUCLEOTIDE SEQUENCE [LARGE SCALE GENOMIC DNA]</scope>
    <source>
        <strain evidence="2 3">ATCC BAA-2084</strain>
    </source>
</reference>
<feature type="domain" description="SnoaL-like" evidence="1">
    <location>
        <begin position="7"/>
        <end position="134"/>
    </location>
</feature>
<organism evidence="2 3">
    <name type="scientific">Altererythrobacter ishigakiensis</name>
    <dbReference type="NCBI Taxonomy" id="476157"/>
    <lineage>
        <taxon>Bacteria</taxon>
        <taxon>Pseudomonadati</taxon>
        <taxon>Pseudomonadota</taxon>
        <taxon>Alphaproteobacteria</taxon>
        <taxon>Sphingomonadales</taxon>
        <taxon>Erythrobacteraceae</taxon>
        <taxon>Altererythrobacter</taxon>
    </lineage>
</organism>
<dbReference type="Gene3D" id="3.10.450.50">
    <property type="match status" value="1"/>
</dbReference>
<accession>A0A562USF8</accession>
<sequence>MDPALQQLIDKQAICDVIQRYSRTLDWLDDDGQASCYWPDAEIDYGFFKGSAEEFLPIVMEIERGSDRRWHMLSQPLIDFHSSASASSECYGVFAGASRQDDGTLAGNLYGGRYLDEWEKREAGSGPEWRVSKRLYIVDWQSDLVNQPVFTSNPDFPLPTAQIDKSNHPLYREM</sequence>
<name>A0A562USF8_9SPHN</name>
<dbReference type="InterPro" id="IPR032710">
    <property type="entry name" value="NTF2-like_dom_sf"/>
</dbReference>
<comment type="caution">
    <text evidence="2">The sequence shown here is derived from an EMBL/GenBank/DDBJ whole genome shotgun (WGS) entry which is preliminary data.</text>
</comment>
<dbReference type="STRING" id="476157.GCA_001663155_00576"/>
<protein>
    <submittedName>
        <fullName evidence="2">SnoaL-like protein</fullName>
    </submittedName>
</protein>
<evidence type="ECO:0000313" key="3">
    <source>
        <dbReference type="Proteomes" id="UP000320547"/>
    </source>
</evidence>